<proteinExistence type="inferred from homology"/>
<keyword evidence="3 6" id="KW-0560">Oxidoreductase</keyword>
<evidence type="ECO:0000256" key="2">
    <source>
        <dbReference type="ARBA" id="ARBA00022559"/>
    </source>
</evidence>
<dbReference type="EMBL" id="CP003984">
    <property type="protein sequence ID" value="AII86545.1"/>
    <property type="molecule type" value="Genomic_DNA"/>
</dbReference>
<keyword evidence="2 6" id="KW-0575">Peroxidase</keyword>
<dbReference type="KEGG" id="ptp:RCA23_c09920"/>
<dbReference type="RefSeq" id="WP_169701337.1">
    <property type="nucleotide sequence ID" value="NZ_CP003984.1"/>
</dbReference>
<evidence type="ECO:0000256" key="4">
    <source>
        <dbReference type="PIRSR" id="PIRSR000303-1"/>
    </source>
</evidence>
<dbReference type="GO" id="GO:0034599">
    <property type="term" value="P:cellular response to oxidative stress"/>
    <property type="evidence" value="ECO:0007669"/>
    <property type="project" value="TreeGrafter"/>
</dbReference>
<feature type="signal peptide" evidence="5">
    <location>
        <begin position="1"/>
        <end position="21"/>
    </location>
</feature>
<dbReference type="PANTHER" id="PTHR11592">
    <property type="entry name" value="GLUTATHIONE PEROXIDASE"/>
    <property type="match status" value="1"/>
</dbReference>
<evidence type="ECO:0000256" key="1">
    <source>
        <dbReference type="ARBA" id="ARBA00006926"/>
    </source>
</evidence>
<dbReference type="GO" id="GO:0004602">
    <property type="term" value="F:glutathione peroxidase activity"/>
    <property type="evidence" value="ECO:0007669"/>
    <property type="project" value="UniProtKB-EC"/>
</dbReference>
<evidence type="ECO:0000256" key="3">
    <source>
        <dbReference type="ARBA" id="ARBA00023002"/>
    </source>
</evidence>
<dbReference type="Gene3D" id="3.40.30.10">
    <property type="entry name" value="Glutaredoxin"/>
    <property type="match status" value="1"/>
</dbReference>
<dbReference type="SUPFAM" id="SSF52833">
    <property type="entry name" value="Thioredoxin-like"/>
    <property type="match status" value="1"/>
</dbReference>
<name>A0AAN0VHW5_9RHOB</name>
<evidence type="ECO:0000256" key="5">
    <source>
        <dbReference type="SAM" id="SignalP"/>
    </source>
</evidence>
<keyword evidence="7" id="KW-1185">Reference proteome</keyword>
<feature type="active site" evidence="4">
    <location>
        <position position="65"/>
    </location>
</feature>
<gene>
    <name evidence="6" type="primary">gpo</name>
    <name evidence="6" type="ORF">RCA23_c09920</name>
</gene>
<feature type="chain" id="PRO_5043010271" evidence="5">
    <location>
        <begin position="22"/>
        <end position="191"/>
    </location>
</feature>
<keyword evidence="5" id="KW-0732">Signal</keyword>
<comment type="similarity">
    <text evidence="1">Belongs to the glutathione peroxidase family.</text>
</comment>
<evidence type="ECO:0000313" key="6">
    <source>
        <dbReference type="EMBL" id="AII86545.1"/>
    </source>
</evidence>
<accession>A0AAN0VHW5</accession>
<dbReference type="CDD" id="cd00340">
    <property type="entry name" value="GSH_Peroxidase"/>
    <property type="match status" value="1"/>
</dbReference>
<protein>
    <submittedName>
        <fullName evidence="6">Glutathione peroxidase Gpo</fullName>
        <ecNumber evidence="6">1.11.1.9</ecNumber>
    </submittedName>
</protein>
<dbReference type="PANTHER" id="PTHR11592:SF78">
    <property type="entry name" value="GLUTATHIONE PEROXIDASE"/>
    <property type="match status" value="1"/>
</dbReference>
<dbReference type="EC" id="1.11.1.9" evidence="6"/>
<dbReference type="Proteomes" id="UP000028680">
    <property type="component" value="Chromosome"/>
</dbReference>
<dbReference type="PIRSF" id="PIRSF000303">
    <property type="entry name" value="Glutathion_perox"/>
    <property type="match status" value="1"/>
</dbReference>
<organism evidence="6 7">
    <name type="scientific">Planktomarina temperata RCA23</name>
    <dbReference type="NCBI Taxonomy" id="666509"/>
    <lineage>
        <taxon>Bacteria</taxon>
        <taxon>Pseudomonadati</taxon>
        <taxon>Pseudomonadota</taxon>
        <taxon>Alphaproteobacteria</taxon>
        <taxon>Rhodobacterales</taxon>
        <taxon>Paracoccaceae</taxon>
        <taxon>Planktomarina</taxon>
    </lineage>
</organism>
<reference evidence="6 7" key="1">
    <citation type="journal article" date="2014" name="ISME J.">
        <title>Adaptation of an abundant Roseobacter RCA organism to pelagic systems revealed by genomic and transcriptomic analyses.</title>
        <authorList>
            <person name="Voget S."/>
            <person name="Wemheuer B."/>
            <person name="Brinkhoff T."/>
            <person name="Vollmers J."/>
            <person name="Dietrich S."/>
            <person name="Giebel H.A."/>
            <person name="Beardsley C."/>
            <person name="Sardemann C."/>
            <person name="Bakenhus I."/>
            <person name="Billerbeck S."/>
            <person name="Daniel R."/>
            <person name="Simon M."/>
        </authorList>
    </citation>
    <scope>NUCLEOTIDE SEQUENCE [LARGE SCALE GENOMIC DNA]</scope>
    <source>
        <strain evidence="6 7">RCA23</strain>
    </source>
</reference>
<dbReference type="InterPro" id="IPR036249">
    <property type="entry name" value="Thioredoxin-like_sf"/>
</dbReference>
<dbReference type="AlphaFoldDB" id="A0AAN0VHW5"/>
<sequence>MIRKHALFLWATIFVIASAIAAVTPRFGRASELTTYSFPSIYGGHIDTKQWQGKPYLVVNTASQCAFTKQYADLQKLYDIYRDAGFGMIAVPSDDFNQEFDSNAEVKSFCALNYDIDMPMSETLAVTGAQAHPFFMAVRARSGFAPAWNFNKILIGGDGQVLATWGASTRPLSQKLTRMIEAELARPPQQP</sequence>
<dbReference type="Pfam" id="PF00255">
    <property type="entry name" value="GSHPx"/>
    <property type="match status" value="1"/>
</dbReference>
<evidence type="ECO:0000313" key="7">
    <source>
        <dbReference type="Proteomes" id="UP000028680"/>
    </source>
</evidence>
<dbReference type="InterPro" id="IPR000889">
    <property type="entry name" value="Glutathione_peroxidase"/>
</dbReference>
<dbReference type="PROSITE" id="PS51355">
    <property type="entry name" value="GLUTATHIONE_PEROXID_3"/>
    <property type="match status" value="1"/>
</dbReference>